<evidence type="ECO:0000259" key="6">
    <source>
        <dbReference type="Pfam" id="PF13872"/>
    </source>
</evidence>
<feature type="compositionally biased region" description="Low complexity" evidence="4">
    <location>
        <begin position="1135"/>
        <end position="1157"/>
    </location>
</feature>
<evidence type="ECO:0000256" key="3">
    <source>
        <dbReference type="ARBA" id="ARBA00023163"/>
    </source>
</evidence>
<evidence type="ECO:0000256" key="1">
    <source>
        <dbReference type="ARBA" id="ARBA00006992"/>
    </source>
</evidence>
<dbReference type="InterPro" id="IPR026937">
    <property type="entry name" value="SBNO_Helicase_C_dom"/>
</dbReference>
<protein>
    <submittedName>
        <fullName evidence="8">Uncharacterized protein</fullName>
    </submittedName>
</protein>
<dbReference type="PANTHER" id="PTHR12706:SF33">
    <property type="entry name" value="PROTEIN WITH HELICASE_C DOMAIN"/>
    <property type="match status" value="1"/>
</dbReference>
<name>A0A8S4NHS2_OWEFU</name>
<dbReference type="GO" id="GO:0006355">
    <property type="term" value="P:regulation of DNA-templated transcription"/>
    <property type="evidence" value="ECO:0007669"/>
    <property type="project" value="InterPro"/>
</dbReference>
<dbReference type="Proteomes" id="UP000749559">
    <property type="component" value="Unassembled WGS sequence"/>
</dbReference>
<feature type="compositionally biased region" description="Polar residues" evidence="4">
    <location>
        <begin position="1158"/>
        <end position="1174"/>
    </location>
</feature>
<evidence type="ECO:0000313" key="9">
    <source>
        <dbReference type="Proteomes" id="UP000749559"/>
    </source>
</evidence>
<dbReference type="SUPFAM" id="SSF52540">
    <property type="entry name" value="P-loop containing nucleoside triphosphate hydrolases"/>
    <property type="match status" value="2"/>
</dbReference>
<accession>A0A8S4NHS2</accession>
<comment type="similarity">
    <text evidence="1">Belongs to the SBNO family.</text>
</comment>
<keyword evidence="3" id="KW-0804">Transcription</keyword>
<dbReference type="PANTHER" id="PTHR12706">
    <property type="entry name" value="STRAWBERRY NOTCH-RELATED"/>
    <property type="match status" value="1"/>
</dbReference>
<feature type="non-terminal residue" evidence="8">
    <location>
        <position position="1"/>
    </location>
</feature>
<dbReference type="FunFam" id="3.40.50.300:FF:000342">
    <property type="entry name" value="Protein strawberry notch homolog 2"/>
    <property type="match status" value="1"/>
</dbReference>
<sequence>MDPSTAYNSVPGSSNLLLEALGTSNPLNATAPMFNEMQAMRALKEQQKPQVLLERQIGQTVEEGDDIEKIAQESVEAKLSDEVFSNYRHSAILEGAQPHPGDIVEAGMLADLDLPNPTYPLQDSLPPTLVSEGKLSSLQLEGILYACQRHQLILANQTRAGFFIGDGAGVGKGRQVAGIVLDNFARGRTKHIWFSISTDLIVDARRDLEDIGCYVKVIEGCQQLDKETRALGLPSDFKDGVIFSTYATLVSSTQKGGFFGSAKQSRLQQLVKWCGGENFEGCLIFDECHKAKNFVPGKEQSSTKVALAVASIQRILPKARVVYCSATGVTDVKNMAFMERLGLWGEGAPFKSFEQFLDSVHRKGLGIAEMLAMEMKSSGMYVSRGLSFRQAEFCTIEAELTKDQIKMYDTAAHVWNETRKALESAISRTATTNNRIWASYWGCHQRFFKQMCMGMKVPAIVKEAKEALNAGHSVVIGLQTTGEASMESELNKGVGAVQGFISLCREILSRFIEQHFPTVIAVVPNSMSAVNEVKEDDWSVTAKTMLLDFAKKIDLPNSPLDDITDQLGGPEAVAEMTGRRGRIVRHNPGDVPAYELRASDNLAGLESLNVKERNLFMSGKKLVAIISDAASTGISLHTDLRVANQCRRVHITLELPWSADKAVQQMGRSHRSNQSSGPLYKLLTTNLGGERRFASAVARRLQSLGAITKGDRRAATGADLTEFNFDTPYGRSALRAMYHAVIHKDHIQGVNIDELMGTAYDFDSFNEMLQQCLVLMGIIEMETIRFGGGMKKEDNGDVGKFLNRILGLSVTKQNLIFQYFSACLEHQIESAKREGRYNEGLLDISATSIEIIGEPKEVFKKANKGTNITQHVVLNVDRGMSWDSALTRLANHGAAGDGFYESRRAREGKRWYLLATRKENSHHSFTIARPNTGVSSFEENEADLTQKYTKISQEKAESHWNELYQQTESHCIHGHGCKTGPACTVGSRCYRLHLLVGGTVTMMSLLETTMARHQDKLQLSKAECNLRVVRVQLNDGKKIIGIRYPELLIPLVEKAIEEQKILEQMQKQQYRQTVLANGMVVQIPIPETSTSDQSPAAFRQTVVEPVADVKPRCLKNAITPPLTLKNFFKSTGKKSTSFNKISSESSSEGETQSNSSNAEVLNYTNKGEQSQSESPGKENDTCNTFDSSQVKRITDSPSLVTSNKKRQQPTHSQLGNPTKRPKVQNSILAAFAKQTSQPKPKVQNSIMAAFAKQANQSDEKAKKQLECPICQKPFELGTNNKVMN</sequence>
<evidence type="ECO:0000256" key="2">
    <source>
        <dbReference type="ARBA" id="ARBA00023015"/>
    </source>
</evidence>
<feature type="domain" description="Strawberry notch AAA" evidence="6">
    <location>
        <begin position="98"/>
        <end position="410"/>
    </location>
</feature>
<keyword evidence="9" id="KW-1185">Reference proteome</keyword>
<dbReference type="InterPro" id="IPR027417">
    <property type="entry name" value="P-loop_NTPase"/>
</dbReference>
<gene>
    <name evidence="8" type="ORF">OFUS_LOCUS7612</name>
</gene>
<dbReference type="Pfam" id="PF13871">
    <property type="entry name" value="Helicase_C_4"/>
    <property type="match status" value="1"/>
</dbReference>
<keyword evidence="2" id="KW-0805">Transcription regulation</keyword>
<feature type="compositionally biased region" description="Polar residues" evidence="4">
    <location>
        <begin position="1181"/>
        <end position="1202"/>
    </location>
</feature>
<dbReference type="EMBL" id="CAIIXF020000004">
    <property type="protein sequence ID" value="CAH1780986.1"/>
    <property type="molecule type" value="Genomic_DNA"/>
</dbReference>
<evidence type="ECO:0000259" key="5">
    <source>
        <dbReference type="Pfam" id="PF13871"/>
    </source>
</evidence>
<evidence type="ECO:0000313" key="8">
    <source>
        <dbReference type="EMBL" id="CAH1780986.1"/>
    </source>
</evidence>
<evidence type="ECO:0000256" key="4">
    <source>
        <dbReference type="SAM" id="MobiDB-lite"/>
    </source>
</evidence>
<dbReference type="Pfam" id="PF25373">
    <property type="entry name" value="SBNO"/>
    <property type="match status" value="1"/>
</dbReference>
<dbReference type="GO" id="GO:0031490">
    <property type="term" value="F:chromatin DNA binding"/>
    <property type="evidence" value="ECO:0007669"/>
    <property type="project" value="TreeGrafter"/>
</dbReference>
<reference evidence="8" key="1">
    <citation type="submission" date="2022-03" db="EMBL/GenBank/DDBJ databases">
        <authorList>
            <person name="Martin C."/>
        </authorList>
    </citation>
    <scope>NUCLEOTIDE SEQUENCE</scope>
</reference>
<proteinExistence type="inferred from homology"/>
<dbReference type="GO" id="GO:0005634">
    <property type="term" value="C:nucleus"/>
    <property type="evidence" value="ECO:0007669"/>
    <property type="project" value="TreeGrafter"/>
</dbReference>
<dbReference type="InterPro" id="IPR057332">
    <property type="entry name" value="SBNO_a/b_dom"/>
</dbReference>
<evidence type="ECO:0000259" key="7">
    <source>
        <dbReference type="Pfam" id="PF25373"/>
    </source>
</evidence>
<dbReference type="Pfam" id="PF13872">
    <property type="entry name" value="AAA_34"/>
    <property type="match status" value="1"/>
</dbReference>
<dbReference type="GO" id="GO:0042393">
    <property type="term" value="F:histone binding"/>
    <property type="evidence" value="ECO:0007669"/>
    <property type="project" value="TreeGrafter"/>
</dbReference>
<feature type="domain" description="SBNO alpha/beta" evidence="7">
    <location>
        <begin position="880"/>
        <end position="988"/>
    </location>
</feature>
<feature type="region of interest" description="Disordered" evidence="4">
    <location>
        <begin position="1133"/>
        <end position="1222"/>
    </location>
</feature>
<dbReference type="OrthoDB" id="421838at2759"/>
<organism evidence="8 9">
    <name type="scientific">Owenia fusiformis</name>
    <name type="common">Polychaete worm</name>
    <dbReference type="NCBI Taxonomy" id="6347"/>
    <lineage>
        <taxon>Eukaryota</taxon>
        <taxon>Metazoa</taxon>
        <taxon>Spiralia</taxon>
        <taxon>Lophotrochozoa</taxon>
        <taxon>Annelida</taxon>
        <taxon>Polychaeta</taxon>
        <taxon>Sedentaria</taxon>
        <taxon>Canalipalpata</taxon>
        <taxon>Sabellida</taxon>
        <taxon>Oweniida</taxon>
        <taxon>Oweniidae</taxon>
        <taxon>Owenia</taxon>
    </lineage>
</organism>
<dbReference type="InterPro" id="IPR026741">
    <property type="entry name" value="SNO"/>
</dbReference>
<comment type="caution">
    <text evidence="8">The sequence shown here is derived from an EMBL/GenBank/DDBJ whole genome shotgun (WGS) entry which is preliminary data.</text>
</comment>
<dbReference type="InterPro" id="IPR039187">
    <property type="entry name" value="SNO_AAA"/>
</dbReference>
<feature type="domain" description="Strawberry notch helicase C" evidence="5">
    <location>
        <begin position="559"/>
        <end position="843"/>
    </location>
</feature>
<dbReference type="Gene3D" id="3.40.50.300">
    <property type="entry name" value="P-loop containing nucleotide triphosphate hydrolases"/>
    <property type="match status" value="2"/>
</dbReference>